<evidence type="ECO:0000256" key="1">
    <source>
        <dbReference type="SAM" id="SignalP"/>
    </source>
</evidence>
<dbReference type="Proteomes" id="UP000005824">
    <property type="component" value="Unassembled WGS sequence"/>
</dbReference>
<comment type="caution">
    <text evidence="2">The sequence shown here is derived from an EMBL/GenBank/DDBJ whole genome shotgun (WGS) entry which is preliminary data.</text>
</comment>
<dbReference type="EMBL" id="ABVL01000003">
    <property type="protein sequence ID" value="EDY20858.1"/>
    <property type="molecule type" value="Genomic_DNA"/>
</dbReference>
<name>B4CX60_9BACT</name>
<reference evidence="2 3" key="1">
    <citation type="journal article" date="2011" name="J. Bacteriol.">
        <title>Genome sequence of Chthoniobacter flavus Ellin428, an aerobic heterotrophic soil bacterium.</title>
        <authorList>
            <person name="Kant R."/>
            <person name="van Passel M.W."/>
            <person name="Palva A."/>
            <person name="Lucas S."/>
            <person name="Lapidus A."/>
            <person name="Glavina Del Rio T."/>
            <person name="Dalin E."/>
            <person name="Tice H."/>
            <person name="Bruce D."/>
            <person name="Goodwin L."/>
            <person name="Pitluck S."/>
            <person name="Larimer F.W."/>
            <person name="Land M.L."/>
            <person name="Hauser L."/>
            <person name="Sangwan P."/>
            <person name="de Vos W.M."/>
            <person name="Janssen P.H."/>
            <person name="Smidt H."/>
        </authorList>
    </citation>
    <scope>NUCLEOTIDE SEQUENCE [LARGE SCALE GENOMIC DNA]</scope>
    <source>
        <strain evidence="2 3">Ellin428</strain>
    </source>
</reference>
<protein>
    <submittedName>
        <fullName evidence="2">Uncharacterized protein</fullName>
    </submittedName>
</protein>
<dbReference type="STRING" id="497964.CfE428DRAFT_1151"/>
<evidence type="ECO:0000313" key="3">
    <source>
        <dbReference type="Proteomes" id="UP000005824"/>
    </source>
</evidence>
<accession>B4CX60</accession>
<evidence type="ECO:0000313" key="2">
    <source>
        <dbReference type="EMBL" id="EDY20858.1"/>
    </source>
</evidence>
<gene>
    <name evidence="2" type="ORF">CfE428DRAFT_1151</name>
</gene>
<dbReference type="AlphaFoldDB" id="B4CX60"/>
<dbReference type="RefSeq" id="WP_006978477.1">
    <property type="nucleotide sequence ID" value="NZ_ABVL01000003.1"/>
</dbReference>
<dbReference type="eggNOG" id="ENOG5033IWF">
    <property type="taxonomic scope" value="Bacteria"/>
</dbReference>
<feature type="signal peptide" evidence="1">
    <location>
        <begin position="1"/>
        <end position="21"/>
    </location>
</feature>
<dbReference type="InParanoid" id="B4CX60"/>
<proteinExistence type="predicted"/>
<sequence length="310" mass="35670" precursor="true">MKHRPICYLLVSLCLVSSAPAQNTGPTAAQLESMVTIRRQRVDLVREEMRQTDAHIESRLDTLIRTLTSITDSKDSRTKVARMKEDTMKGLSRTIGYYDQKRAKFIQDLRNPQTQLDTAEKEKAIAYFDAQIQKRIEQILALKKSMPAHKDYEQYVATGGGWYGTEYRRNQDYEQNQRMVSHVDSQRDAIGKQLDASIARLDRMGRDLRSRRSAISDPAQAREWDAAIARNDTLITERRQQKLEVLQSSNTAQRGVALKEAMDLDKTMKMETDALRRDMTTLFQRYTTFVQELTALHATEKSVAALQRHP</sequence>
<keyword evidence="1" id="KW-0732">Signal</keyword>
<organism evidence="2 3">
    <name type="scientific">Chthoniobacter flavus Ellin428</name>
    <dbReference type="NCBI Taxonomy" id="497964"/>
    <lineage>
        <taxon>Bacteria</taxon>
        <taxon>Pseudomonadati</taxon>
        <taxon>Verrucomicrobiota</taxon>
        <taxon>Spartobacteria</taxon>
        <taxon>Chthoniobacterales</taxon>
        <taxon>Chthoniobacteraceae</taxon>
        <taxon>Chthoniobacter</taxon>
    </lineage>
</organism>
<keyword evidence="3" id="KW-1185">Reference proteome</keyword>
<feature type="chain" id="PRO_5002802441" evidence="1">
    <location>
        <begin position="22"/>
        <end position="310"/>
    </location>
</feature>